<organism evidence="1 2">
    <name type="scientific">Nocardioides aquaticus</name>
    <dbReference type="NCBI Taxonomy" id="160826"/>
    <lineage>
        <taxon>Bacteria</taxon>
        <taxon>Bacillati</taxon>
        <taxon>Actinomycetota</taxon>
        <taxon>Actinomycetes</taxon>
        <taxon>Propionibacteriales</taxon>
        <taxon>Nocardioidaceae</taxon>
        <taxon>Nocardioides</taxon>
    </lineage>
</organism>
<reference evidence="1 2" key="1">
    <citation type="submission" date="2021-05" db="EMBL/GenBank/DDBJ databases">
        <title>Complete genome of Nocardioides aquaticus KCTC 9944T isolated from meromictic and hypersaline Ekho Lake, Antarctica.</title>
        <authorList>
            <person name="Hwang K."/>
            <person name="Kim K.M."/>
            <person name="Choe H."/>
        </authorList>
    </citation>
    <scope>NUCLEOTIDE SEQUENCE [LARGE SCALE GENOMIC DNA]</scope>
    <source>
        <strain evidence="1 2">KCTC 9944</strain>
    </source>
</reference>
<proteinExistence type="predicted"/>
<dbReference type="Proteomes" id="UP000679307">
    <property type="component" value="Chromosome"/>
</dbReference>
<evidence type="ECO:0000313" key="2">
    <source>
        <dbReference type="Proteomes" id="UP000679307"/>
    </source>
</evidence>
<evidence type="ECO:0000313" key="1">
    <source>
        <dbReference type="EMBL" id="QVT79225.1"/>
    </source>
</evidence>
<evidence type="ECO:0008006" key="3">
    <source>
        <dbReference type="Google" id="ProtNLM"/>
    </source>
</evidence>
<sequence>MGNVPELAPSADLVLPELLQGQWSSALILTFGADLGFFEAHLLSQLAAVPLRIILADDERLNEKFAEAVETGQRLRRANRTYVAAAIRHPGSAHAKVILLTAAREGLLVIGSGNLGHSGYASPGELWSVFRYHSEDPRHLSEFVAGRAFGTAPGLVDTRG</sequence>
<keyword evidence="2" id="KW-1185">Reference proteome</keyword>
<protein>
    <recommendedName>
        <fullName evidence="3">Phospholipase D-like domain-containing protein</fullName>
    </recommendedName>
</protein>
<dbReference type="EMBL" id="CP075371">
    <property type="protein sequence ID" value="QVT79225.1"/>
    <property type="molecule type" value="Genomic_DNA"/>
</dbReference>
<gene>
    <name evidence="1" type="ORF">ENKNEFLB_01606</name>
</gene>
<accession>A0ABX8EH80</accession>
<name>A0ABX8EH80_9ACTN</name>